<proteinExistence type="predicted"/>
<dbReference type="Proteomes" id="UP001163321">
    <property type="component" value="Chromosome 8"/>
</dbReference>
<gene>
    <name evidence="1" type="ORF">PsorP6_004078</name>
</gene>
<evidence type="ECO:0000313" key="2">
    <source>
        <dbReference type="Proteomes" id="UP001163321"/>
    </source>
</evidence>
<reference evidence="1 2" key="1">
    <citation type="journal article" date="2022" name="bioRxiv">
        <title>The genome of the oomycete Peronosclerospora sorghi, a cosmopolitan pathogen of maize and sorghum, is inflated with dispersed pseudogenes.</title>
        <authorList>
            <person name="Fletcher K."/>
            <person name="Martin F."/>
            <person name="Isakeit T."/>
            <person name="Cavanaugh K."/>
            <person name="Magill C."/>
            <person name="Michelmore R."/>
        </authorList>
    </citation>
    <scope>NUCLEOTIDE SEQUENCE [LARGE SCALE GENOMIC DNA]</scope>
    <source>
        <strain evidence="1">P6</strain>
    </source>
</reference>
<sequence>MTMWGKVTGHKALEDLGSLMLRLNAHSIRTYFLLLRDSVIHPPEIVRNHVTGIFFDNRVYYNTWFLDEVYAIHGIQMIPISPVNELARTPTFVEQEWNDILSKQPLITTKDSNISWLSVLLVNGAIVNPMNSLQRLQNATMDDDLGCLEIQKLGCRFTMAKQKTGKPNLLVFDDAISQIYIKEAIKQAKNTHDIYGVVGAQY</sequence>
<keyword evidence="2" id="KW-1185">Reference proteome</keyword>
<name>A0ACC0VJD0_9STRA</name>
<comment type="caution">
    <text evidence="1">The sequence shown here is derived from an EMBL/GenBank/DDBJ whole genome shotgun (WGS) entry which is preliminary data.</text>
</comment>
<protein>
    <submittedName>
        <fullName evidence="1">Uncharacterized protein</fullName>
    </submittedName>
</protein>
<dbReference type="EMBL" id="CM047587">
    <property type="protein sequence ID" value="KAI9906562.1"/>
    <property type="molecule type" value="Genomic_DNA"/>
</dbReference>
<organism evidence="1 2">
    <name type="scientific">Peronosclerospora sorghi</name>
    <dbReference type="NCBI Taxonomy" id="230839"/>
    <lineage>
        <taxon>Eukaryota</taxon>
        <taxon>Sar</taxon>
        <taxon>Stramenopiles</taxon>
        <taxon>Oomycota</taxon>
        <taxon>Peronosporomycetes</taxon>
        <taxon>Peronosporales</taxon>
        <taxon>Peronosporaceae</taxon>
        <taxon>Peronosclerospora</taxon>
    </lineage>
</organism>
<evidence type="ECO:0000313" key="1">
    <source>
        <dbReference type="EMBL" id="KAI9906562.1"/>
    </source>
</evidence>
<accession>A0ACC0VJD0</accession>